<evidence type="ECO:0000256" key="9">
    <source>
        <dbReference type="ARBA" id="ARBA00023157"/>
    </source>
</evidence>
<dbReference type="Proteomes" id="UP000005239">
    <property type="component" value="Unassembled WGS sequence"/>
</dbReference>
<feature type="region of interest" description="Disordered" evidence="12">
    <location>
        <begin position="779"/>
        <end position="825"/>
    </location>
</feature>
<gene>
    <name evidence="17" type="primary">WBGene00092155</name>
</gene>
<feature type="transmembrane region" description="Helical" evidence="13">
    <location>
        <begin position="927"/>
        <end position="952"/>
    </location>
</feature>
<keyword evidence="6" id="KW-0106">Calcium</keyword>
<dbReference type="InterPro" id="IPR001881">
    <property type="entry name" value="EGF-like_Ca-bd_dom"/>
</dbReference>
<dbReference type="InterPro" id="IPR051495">
    <property type="entry name" value="Epithelial_Barrier/Signaling"/>
</dbReference>
<dbReference type="PROSITE" id="PS50026">
    <property type="entry name" value="EGF_3"/>
    <property type="match status" value="1"/>
</dbReference>
<dbReference type="PROSITE" id="PS51220">
    <property type="entry name" value="NIDO"/>
    <property type="match status" value="2"/>
</dbReference>
<feature type="region of interest" description="Disordered" evidence="12">
    <location>
        <begin position="682"/>
        <end position="747"/>
    </location>
</feature>
<dbReference type="EnsemblMetazoa" id="PPA02601.1">
    <property type="protein sequence ID" value="PPA02601.1"/>
    <property type="gene ID" value="WBGene00092155"/>
</dbReference>
<feature type="region of interest" description="Disordered" evidence="12">
    <location>
        <begin position="881"/>
        <end position="915"/>
    </location>
</feature>
<evidence type="ECO:0000256" key="4">
    <source>
        <dbReference type="ARBA" id="ARBA00022729"/>
    </source>
</evidence>
<dbReference type="SMART" id="SM00179">
    <property type="entry name" value="EGF_CA"/>
    <property type="match status" value="1"/>
</dbReference>
<dbReference type="Gene3D" id="2.170.300.10">
    <property type="entry name" value="Tie2 ligand-binding domain superfamily"/>
    <property type="match status" value="1"/>
</dbReference>
<dbReference type="GO" id="GO:0005615">
    <property type="term" value="C:extracellular space"/>
    <property type="evidence" value="ECO:0000318"/>
    <property type="project" value="GO_Central"/>
</dbReference>
<keyword evidence="5" id="KW-0677">Repeat</keyword>
<dbReference type="InterPro" id="IPR000152">
    <property type="entry name" value="EGF-type_Asp/Asn_hydroxyl_site"/>
</dbReference>
<feature type="domain" description="EGF-like" evidence="15">
    <location>
        <begin position="388"/>
        <end position="428"/>
    </location>
</feature>
<keyword evidence="3 13" id="KW-0812">Transmembrane</keyword>
<dbReference type="InterPro" id="IPR003886">
    <property type="entry name" value="NIDO_dom"/>
</dbReference>
<name>A0A8R1U360_PRIPA</name>
<feature type="domain" description="NIDO" evidence="16">
    <location>
        <begin position="137"/>
        <end position="276"/>
    </location>
</feature>
<dbReference type="Pfam" id="PF12947">
    <property type="entry name" value="EGF_3"/>
    <property type="match status" value="1"/>
</dbReference>
<comment type="subcellular location">
    <subcellularLocation>
        <location evidence="1">Membrane</location>
        <topology evidence="1">Single-pass type I membrane protein</topology>
    </subcellularLocation>
</comment>
<dbReference type="CDD" id="cd00054">
    <property type="entry name" value="EGF_CA"/>
    <property type="match status" value="1"/>
</dbReference>
<dbReference type="PANTHER" id="PTHR13802:SF64">
    <property type="entry name" value="DENDRITE EXTENSION DEFECTIVE PROTEIN 1"/>
    <property type="match status" value="1"/>
</dbReference>
<feature type="compositionally biased region" description="Low complexity" evidence="12">
    <location>
        <begin position="691"/>
        <end position="709"/>
    </location>
</feature>
<evidence type="ECO:0000256" key="10">
    <source>
        <dbReference type="ARBA" id="ARBA00023180"/>
    </source>
</evidence>
<dbReference type="InterPro" id="IPR000742">
    <property type="entry name" value="EGF"/>
</dbReference>
<feature type="compositionally biased region" description="Polar residues" evidence="12">
    <location>
        <begin position="732"/>
        <end position="743"/>
    </location>
</feature>
<evidence type="ECO:0000259" key="15">
    <source>
        <dbReference type="PROSITE" id="PS50026"/>
    </source>
</evidence>
<dbReference type="FunFam" id="2.10.25.10:FF:000202">
    <property type="entry name" value="Multiple epidermal growth factor-like domains 8"/>
    <property type="match status" value="1"/>
</dbReference>
<feature type="signal peptide" evidence="14">
    <location>
        <begin position="1"/>
        <end position="16"/>
    </location>
</feature>
<feature type="domain" description="NIDO" evidence="16">
    <location>
        <begin position="494"/>
        <end position="636"/>
    </location>
</feature>
<keyword evidence="2 11" id="KW-0245">EGF-like domain</keyword>
<dbReference type="SMART" id="SM00181">
    <property type="entry name" value="EGF"/>
    <property type="match status" value="1"/>
</dbReference>
<dbReference type="SMART" id="SM00539">
    <property type="entry name" value="NIDO"/>
    <property type="match status" value="2"/>
</dbReference>
<evidence type="ECO:0000256" key="2">
    <source>
        <dbReference type="ARBA" id="ARBA00022536"/>
    </source>
</evidence>
<dbReference type="Gene3D" id="2.10.25.10">
    <property type="entry name" value="Laminin"/>
    <property type="match status" value="1"/>
</dbReference>
<evidence type="ECO:0000256" key="12">
    <source>
        <dbReference type="SAM" id="MobiDB-lite"/>
    </source>
</evidence>
<dbReference type="PROSITE" id="PS00010">
    <property type="entry name" value="ASX_HYDROXYL"/>
    <property type="match status" value="1"/>
</dbReference>
<sequence>MRLWVMALVASSVTFAMRVDPERIAARLRIEAEEEADRAMQNGRSRRQLATPKEISIQVTAPLFSSRLFEHGKNAGDNQLPQQLDGIKKIQLKNPLQFYGESHDHVYILANGGIGFEQASKNYKPNVFPGNLRLIAPFWNRNDVRERGTVWYREVLGGRVLERGQSEIRYQYDKTVKVLSAILVTWENMQPLGAAPLVTESTNTFQAAVFITDQGAFANFIYSNIGWTQGAEAGFNRGNGKTHYALPTSGTGNIMYLEEYGNTGIPGEWMFELGKVAVIRCKAGIKGDTCDAECASGEWGEDCAKCCHCSGSDQTCNPLTGECKAGCGACWSGIGCATRVESCGGMGGNRTCAVNALSFTDTDRCGEILQRCQCLEGYHGDGYKQCDDVDECSRPGVCHENAVCTNTPGKYFCQCKEGFTGDGVKSCQSSFLFSSSNHQSLPSGKASKISYRLRSPQVWFGQEVDQLTITSTGLIGLDGSSSDLHDPSTFGVAPFYSPKIDTSRGGRVTVAEVTDSDVLTRVTRMIRDAIKDPSFISSGALIVTSTNVSTTESSPSRNTYQSVIVTGTNSLHEPRSYCLFLFDRLEWSEGAESVVQSGDSTTSIALPGSGTEGVLQLKQLSNVGQPGLWMYQIDTPSISGCPLDDHLPPFCDELAPRNVQPAPRRPTPSVVEFAPMNIVPQIIGNPGQLSPVQPKLTTQKTTTTTSTTTPSPPSPSVPLSTSTSLPHETKTPSRQLPVFQSTPHKPLVSLSDEDIENIPPDAFEMTLPPFVTVIPEIFTPTQPNGEKQREKELPHFQKSPSPTSTTSSTPFSSSTEKTTTTITEKVVEVPKEKKLPAPVQIDFNDEETIEKMDLAVEEEGLPLMEDDHIEEEETKPIFVFTTTLKPTPPPPKPRHPSIVTGGKKAASPSSTETPLFHSDAEASASKLAILIPAAIVVAWIVILLVIACVVLIKKQSAARRLRSSYGPSYAFRGATSYGLNRPVYTADSSYEDHLEKAARLSSEMTAYNQRYTYTGRY</sequence>
<keyword evidence="7 13" id="KW-1133">Transmembrane helix</keyword>
<evidence type="ECO:0000256" key="11">
    <source>
        <dbReference type="PROSITE-ProRule" id="PRU00076"/>
    </source>
</evidence>
<feature type="compositionally biased region" description="Basic and acidic residues" evidence="12">
    <location>
        <begin position="786"/>
        <end position="795"/>
    </location>
</feature>
<dbReference type="GO" id="GO:0003391">
    <property type="term" value="P:amphid sensory organ dendrite retrograde extension"/>
    <property type="evidence" value="ECO:0007669"/>
    <property type="project" value="EnsemblMetazoa"/>
</dbReference>
<dbReference type="InterPro" id="IPR024731">
    <property type="entry name" value="NELL2-like_EGF"/>
</dbReference>
<reference evidence="17" key="2">
    <citation type="submission" date="2022-06" db="UniProtKB">
        <authorList>
            <consortium name="EnsemblMetazoa"/>
        </authorList>
    </citation>
    <scope>IDENTIFICATION</scope>
    <source>
        <strain evidence="17">PS312</strain>
    </source>
</reference>
<keyword evidence="9" id="KW-1015">Disulfide bond</keyword>
<dbReference type="Pfam" id="PF06119">
    <property type="entry name" value="NIDO"/>
    <property type="match status" value="2"/>
</dbReference>
<evidence type="ECO:0000313" key="17">
    <source>
        <dbReference type="EnsemblMetazoa" id="PPA02601.1"/>
    </source>
</evidence>
<accession>A0A8R1U360</accession>
<comment type="caution">
    <text evidence="11">Lacks conserved residue(s) required for the propagation of feature annotation.</text>
</comment>
<dbReference type="PROSITE" id="PS01186">
    <property type="entry name" value="EGF_2"/>
    <property type="match status" value="1"/>
</dbReference>
<reference evidence="18" key="1">
    <citation type="journal article" date="2008" name="Nat. Genet.">
        <title>The Pristionchus pacificus genome provides a unique perspective on nematode lifestyle and parasitism.</title>
        <authorList>
            <person name="Dieterich C."/>
            <person name="Clifton S.W."/>
            <person name="Schuster L.N."/>
            <person name="Chinwalla A."/>
            <person name="Delehaunty K."/>
            <person name="Dinkelacker I."/>
            <person name="Fulton L."/>
            <person name="Fulton R."/>
            <person name="Godfrey J."/>
            <person name="Minx P."/>
            <person name="Mitreva M."/>
            <person name="Roeseler W."/>
            <person name="Tian H."/>
            <person name="Witte H."/>
            <person name="Yang S.P."/>
            <person name="Wilson R.K."/>
            <person name="Sommer R.J."/>
        </authorList>
    </citation>
    <scope>NUCLEOTIDE SEQUENCE [LARGE SCALE GENOMIC DNA]</scope>
    <source>
        <strain evidence="18">PS312</strain>
    </source>
</reference>
<keyword evidence="4 14" id="KW-0732">Signal</keyword>
<evidence type="ECO:0000256" key="5">
    <source>
        <dbReference type="ARBA" id="ARBA00022737"/>
    </source>
</evidence>
<feature type="chain" id="PRO_5035733712" evidence="14">
    <location>
        <begin position="17"/>
        <end position="1017"/>
    </location>
</feature>
<evidence type="ECO:0000259" key="16">
    <source>
        <dbReference type="PROSITE" id="PS51220"/>
    </source>
</evidence>
<organism evidence="17 18">
    <name type="scientific">Pristionchus pacificus</name>
    <name type="common">Parasitic nematode worm</name>
    <dbReference type="NCBI Taxonomy" id="54126"/>
    <lineage>
        <taxon>Eukaryota</taxon>
        <taxon>Metazoa</taxon>
        <taxon>Ecdysozoa</taxon>
        <taxon>Nematoda</taxon>
        <taxon>Chromadorea</taxon>
        <taxon>Rhabditida</taxon>
        <taxon>Rhabditina</taxon>
        <taxon>Diplogasteromorpha</taxon>
        <taxon>Diplogasteroidea</taxon>
        <taxon>Neodiplogasteridae</taxon>
        <taxon>Pristionchus</taxon>
    </lineage>
</organism>
<proteinExistence type="predicted"/>
<protein>
    <submittedName>
        <fullName evidence="17">Uncharacterized protein</fullName>
    </submittedName>
</protein>
<dbReference type="AlphaFoldDB" id="A0A8R1U360"/>
<evidence type="ECO:0000256" key="14">
    <source>
        <dbReference type="SAM" id="SignalP"/>
    </source>
</evidence>
<keyword evidence="8 13" id="KW-0472">Membrane</keyword>
<evidence type="ECO:0000256" key="3">
    <source>
        <dbReference type="ARBA" id="ARBA00022692"/>
    </source>
</evidence>
<dbReference type="GO" id="GO:0032590">
    <property type="term" value="C:dendrite membrane"/>
    <property type="evidence" value="ECO:0007669"/>
    <property type="project" value="EnsemblMetazoa"/>
</dbReference>
<feature type="compositionally biased region" description="Low complexity" evidence="12">
    <location>
        <begin position="798"/>
        <end position="824"/>
    </location>
</feature>
<evidence type="ECO:0000256" key="7">
    <source>
        <dbReference type="ARBA" id="ARBA00022989"/>
    </source>
</evidence>
<keyword evidence="18" id="KW-1185">Reference proteome</keyword>
<dbReference type="PANTHER" id="PTHR13802">
    <property type="entry name" value="MUCIN 4-RELATED"/>
    <property type="match status" value="1"/>
</dbReference>
<dbReference type="GO" id="GO:0007160">
    <property type="term" value="P:cell-matrix adhesion"/>
    <property type="evidence" value="ECO:0007669"/>
    <property type="project" value="InterPro"/>
</dbReference>
<evidence type="ECO:0000256" key="13">
    <source>
        <dbReference type="SAM" id="Phobius"/>
    </source>
</evidence>
<dbReference type="GO" id="GO:0005509">
    <property type="term" value="F:calcium ion binding"/>
    <property type="evidence" value="ECO:0007669"/>
    <property type="project" value="InterPro"/>
</dbReference>
<dbReference type="SUPFAM" id="SSF57196">
    <property type="entry name" value="EGF/Laminin"/>
    <property type="match status" value="1"/>
</dbReference>
<evidence type="ECO:0000313" key="18">
    <source>
        <dbReference type="Proteomes" id="UP000005239"/>
    </source>
</evidence>
<evidence type="ECO:0000256" key="6">
    <source>
        <dbReference type="ARBA" id="ARBA00022837"/>
    </source>
</evidence>
<evidence type="ECO:0000256" key="8">
    <source>
        <dbReference type="ARBA" id="ARBA00023136"/>
    </source>
</evidence>
<dbReference type="InterPro" id="IPR018097">
    <property type="entry name" value="EGF_Ca-bd_CS"/>
</dbReference>
<evidence type="ECO:0000256" key="1">
    <source>
        <dbReference type="ARBA" id="ARBA00004479"/>
    </source>
</evidence>
<keyword evidence="10" id="KW-0325">Glycoprotein</keyword>
<dbReference type="PROSITE" id="PS01187">
    <property type="entry name" value="EGF_CA"/>
    <property type="match status" value="1"/>
</dbReference>